<dbReference type="EMBL" id="BTGU01000137">
    <property type="protein sequence ID" value="GMN62902.1"/>
    <property type="molecule type" value="Genomic_DNA"/>
</dbReference>
<organism evidence="4 5">
    <name type="scientific">Ficus carica</name>
    <name type="common">Common fig</name>
    <dbReference type="NCBI Taxonomy" id="3494"/>
    <lineage>
        <taxon>Eukaryota</taxon>
        <taxon>Viridiplantae</taxon>
        <taxon>Streptophyta</taxon>
        <taxon>Embryophyta</taxon>
        <taxon>Tracheophyta</taxon>
        <taxon>Spermatophyta</taxon>
        <taxon>Magnoliopsida</taxon>
        <taxon>eudicotyledons</taxon>
        <taxon>Gunneridae</taxon>
        <taxon>Pentapetalae</taxon>
        <taxon>rosids</taxon>
        <taxon>fabids</taxon>
        <taxon>Rosales</taxon>
        <taxon>Moraceae</taxon>
        <taxon>Ficeae</taxon>
        <taxon>Ficus</taxon>
    </lineage>
</organism>
<evidence type="ECO:0000313" key="5">
    <source>
        <dbReference type="Proteomes" id="UP001187192"/>
    </source>
</evidence>
<dbReference type="CDD" id="cd06223">
    <property type="entry name" value="PRTases_typeI"/>
    <property type="match status" value="1"/>
</dbReference>
<dbReference type="InterPro" id="IPR027417">
    <property type="entry name" value="P-loop_NTPase"/>
</dbReference>
<comment type="pathway">
    <text evidence="1">Pyrimidine metabolism; CTP biosynthesis via salvage pathway; CTP from cytidine: step 1/3.</text>
</comment>
<feature type="domain" description="NB-ARC" evidence="3">
    <location>
        <begin position="23"/>
        <end position="107"/>
    </location>
</feature>
<gene>
    <name evidence="4" type="ORF">TIFTF001_031978</name>
</gene>
<sequence length="117" mass="12777">MTQLRIVLLEDFGHVPLTLLTRQEGIAKAIIEAVDGRPADVVALESLLHRIHTSIEGKTFLLVIDDVCTEGATKLEALKEVLKNGAEGSRILVTTRKEEVAVMMGAEGNMIFLQDLP</sequence>
<dbReference type="GO" id="GO:0006952">
    <property type="term" value="P:defense response"/>
    <property type="evidence" value="ECO:0007669"/>
    <property type="project" value="UniProtKB-KW"/>
</dbReference>
<keyword evidence="5" id="KW-1185">Reference proteome</keyword>
<dbReference type="PANTHER" id="PTHR36766:SF45">
    <property type="entry name" value="NB-ARC DOMAIN-CONTAINING PROTEIN"/>
    <property type="match status" value="1"/>
</dbReference>
<proteinExistence type="predicted"/>
<dbReference type="Proteomes" id="UP001187192">
    <property type="component" value="Unassembled WGS sequence"/>
</dbReference>
<dbReference type="AlphaFoldDB" id="A0AA88J650"/>
<dbReference type="InterPro" id="IPR002182">
    <property type="entry name" value="NB-ARC"/>
</dbReference>
<accession>A0AA88J650</accession>
<dbReference type="Gene3D" id="3.40.50.300">
    <property type="entry name" value="P-loop containing nucleotide triphosphate hydrolases"/>
    <property type="match status" value="1"/>
</dbReference>
<dbReference type="GO" id="GO:0043531">
    <property type="term" value="F:ADP binding"/>
    <property type="evidence" value="ECO:0007669"/>
    <property type="project" value="InterPro"/>
</dbReference>
<dbReference type="Pfam" id="PF00931">
    <property type="entry name" value="NB-ARC"/>
    <property type="match status" value="1"/>
</dbReference>
<evidence type="ECO:0000259" key="3">
    <source>
        <dbReference type="Pfam" id="PF00931"/>
    </source>
</evidence>
<evidence type="ECO:0000313" key="4">
    <source>
        <dbReference type="EMBL" id="GMN62902.1"/>
    </source>
</evidence>
<evidence type="ECO:0000256" key="1">
    <source>
        <dbReference type="ARBA" id="ARBA00004784"/>
    </source>
</evidence>
<evidence type="ECO:0000256" key="2">
    <source>
        <dbReference type="ARBA" id="ARBA00022821"/>
    </source>
</evidence>
<reference evidence="4" key="1">
    <citation type="submission" date="2023-07" db="EMBL/GenBank/DDBJ databases">
        <title>draft genome sequence of fig (Ficus carica).</title>
        <authorList>
            <person name="Takahashi T."/>
            <person name="Nishimura K."/>
        </authorList>
    </citation>
    <scope>NUCLEOTIDE SEQUENCE</scope>
</reference>
<dbReference type="SUPFAM" id="SSF52540">
    <property type="entry name" value="P-loop containing nucleoside triphosphate hydrolases"/>
    <property type="match status" value="1"/>
</dbReference>
<keyword evidence="2" id="KW-0611">Plant defense</keyword>
<protein>
    <recommendedName>
        <fullName evidence="3">NB-ARC domain-containing protein</fullName>
    </recommendedName>
</protein>
<dbReference type="InterPro" id="IPR000836">
    <property type="entry name" value="PRTase_dom"/>
</dbReference>
<comment type="caution">
    <text evidence="4">The sequence shown here is derived from an EMBL/GenBank/DDBJ whole genome shotgun (WGS) entry which is preliminary data.</text>
</comment>
<dbReference type="PANTHER" id="PTHR36766">
    <property type="entry name" value="PLANT BROAD-SPECTRUM MILDEW RESISTANCE PROTEIN RPW8"/>
    <property type="match status" value="1"/>
</dbReference>
<name>A0AA88J650_FICCA</name>